<evidence type="ECO:0000313" key="2">
    <source>
        <dbReference type="EMBL" id="OCM00469.1"/>
    </source>
</evidence>
<protein>
    <submittedName>
        <fullName evidence="2">Uncharacterized protein</fullName>
    </submittedName>
</protein>
<keyword evidence="1" id="KW-0472">Membrane</keyword>
<accession>A0A1C0BA64</accession>
<feature type="transmembrane region" description="Helical" evidence="1">
    <location>
        <begin position="36"/>
        <end position="56"/>
    </location>
</feature>
<sequence length="154" mass="18277">MINSIRIRVFVIFILIFSLFTALFSGYFILEGENYIKIHLISISIFIISLIPHIFLRKKRVLKLLKESFKKNSKNKKYDFHNSLDNLSLNSLSNLIKKLNLDKKRVEKVLKDINFDFKNFDDTLQDIADNNDFQPQKLFIIIIEDHLKNITKEK</sequence>
<dbReference type="Proteomes" id="UP000093281">
    <property type="component" value="Unassembled WGS sequence"/>
</dbReference>
<reference evidence="3" key="1">
    <citation type="submission" date="2015-05" db="EMBL/GenBank/DDBJ databases">
        <authorList>
            <person name="Rovetto F."/>
            <person name="Cocolin L."/>
            <person name="Illeghems K."/>
            <person name="Van Nieuwerburgh F."/>
            <person name="Houf K."/>
        </authorList>
    </citation>
    <scope>NUCLEOTIDE SEQUENCE [LARGE SCALE GENOMIC DNA]</scope>
    <source>
        <strain evidence="3">DU22</strain>
    </source>
</reference>
<dbReference type="EMBL" id="LCUJ01000001">
    <property type="protein sequence ID" value="OCM00469.1"/>
    <property type="molecule type" value="Genomic_DNA"/>
</dbReference>
<comment type="caution">
    <text evidence="2">The sequence shown here is derived from an EMBL/GenBank/DDBJ whole genome shotgun (WGS) entry which is preliminary data.</text>
</comment>
<dbReference type="RefSeq" id="WP_066182046.1">
    <property type="nucleotide sequence ID" value="NZ_LCUJ01000001.1"/>
</dbReference>
<evidence type="ECO:0000313" key="3">
    <source>
        <dbReference type="Proteomes" id="UP000093281"/>
    </source>
</evidence>
<gene>
    <name evidence="2" type="ORF">AAX29_00473</name>
</gene>
<keyword evidence="1" id="KW-0812">Transmembrane</keyword>
<name>A0A1C0BA64_9BACT</name>
<keyword evidence="1" id="KW-1133">Transmembrane helix</keyword>
<feature type="transmembrane region" description="Helical" evidence="1">
    <location>
        <begin position="7"/>
        <end position="30"/>
    </location>
</feature>
<proteinExistence type="predicted"/>
<organism evidence="2 3">
    <name type="scientific">Aliarcobacter thereius</name>
    <dbReference type="NCBI Taxonomy" id="544718"/>
    <lineage>
        <taxon>Bacteria</taxon>
        <taxon>Pseudomonadati</taxon>
        <taxon>Campylobacterota</taxon>
        <taxon>Epsilonproteobacteria</taxon>
        <taxon>Campylobacterales</taxon>
        <taxon>Arcobacteraceae</taxon>
        <taxon>Aliarcobacter</taxon>
    </lineage>
</organism>
<dbReference type="STRING" id="544718.AAX25_00606"/>
<evidence type="ECO:0000256" key="1">
    <source>
        <dbReference type="SAM" id="Phobius"/>
    </source>
</evidence>
<dbReference type="AlphaFoldDB" id="A0A1C0BA64"/>